<dbReference type="InterPro" id="IPR050490">
    <property type="entry name" value="Bact_solute-bd_prot1"/>
</dbReference>
<sequence length="448" mass="48376">MNTLKKALVAGGCLVVTASVLAGCGNSNGASGSGNNTGSTGQTGSSKASLTLWDIQTGTQQQVIKDMVNRFNQSQSSITVNAQFFENDPFKQKLQIAMGAHNPPDIWTGWGGGVLKSYVDAGDVYDLTSALNADPSWKNRFLPSVMKPVTFNGKIYGVPNDNVQPVFFFYNKQLFKQYNVTPPTTWAQLLSDVQLFKSKGVTPISLGGKDKWPDLMYEEYLVDRIGGPQVFDNVLAGKANAWSDPAFIKANTMIQQLAQAGAFEPGFSSVSSNQGEDAALIYTNKAAMWLMGAWGFGNVLSNDKAFIAQGNLGFFPFPSVAGGTGNPQDIAGNPSNYYSISTASKNPQAAVTFLKDAVLNDQNVQDWINIGDVPPVQGIDTKLKNATYSDYMTFTYDLVKNAPNFQASWDQALSPAAAQELLTDLSKLFLNQMTPQQLSADMNTYIGK</sequence>
<feature type="chain" id="PRO_5038794499" evidence="1">
    <location>
        <begin position="23"/>
        <end position="448"/>
    </location>
</feature>
<dbReference type="AlphaFoldDB" id="A0A0N8PN89"/>
<proteinExistence type="predicted"/>
<protein>
    <submittedName>
        <fullName evidence="2">Sugar ABC transporter substrate-binding protein</fullName>
    </submittedName>
</protein>
<evidence type="ECO:0000313" key="2">
    <source>
        <dbReference type="EMBL" id="KPV40853.1"/>
    </source>
</evidence>
<dbReference type="PANTHER" id="PTHR43649">
    <property type="entry name" value="ARABINOSE-BINDING PROTEIN-RELATED"/>
    <property type="match status" value="1"/>
</dbReference>
<dbReference type="EMBL" id="LJCO01000096">
    <property type="protein sequence ID" value="KPV40853.1"/>
    <property type="molecule type" value="Genomic_DNA"/>
</dbReference>
<dbReference type="PANTHER" id="PTHR43649:SF14">
    <property type="entry name" value="BLR3389 PROTEIN"/>
    <property type="match status" value="1"/>
</dbReference>
<organism evidence="2 3">
    <name type="scientific">Alicyclobacillus ferrooxydans</name>
    <dbReference type="NCBI Taxonomy" id="471514"/>
    <lineage>
        <taxon>Bacteria</taxon>
        <taxon>Bacillati</taxon>
        <taxon>Bacillota</taxon>
        <taxon>Bacilli</taxon>
        <taxon>Bacillales</taxon>
        <taxon>Alicyclobacillaceae</taxon>
        <taxon>Alicyclobacillus</taxon>
    </lineage>
</organism>
<feature type="signal peptide" evidence="1">
    <location>
        <begin position="1"/>
        <end position="22"/>
    </location>
</feature>
<dbReference type="Gene3D" id="3.40.190.10">
    <property type="entry name" value="Periplasmic binding protein-like II"/>
    <property type="match status" value="2"/>
</dbReference>
<dbReference type="Proteomes" id="UP000050482">
    <property type="component" value="Unassembled WGS sequence"/>
</dbReference>
<dbReference type="PATRIC" id="fig|471514.4.peg.1791"/>
<dbReference type="PROSITE" id="PS51257">
    <property type="entry name" value="PROKAR_LIPOPROTEIN"/>
    <property type="match status" value="1"/>
</dbReference>
<dbReference type="RefSeq" id="WP_054971218.1">
    <property type="nucleotide sequence ID" value="NZ_LJCO01000096.1"/>
</dbReference>
<keyword evidence="1" id="KW-0732">Signal</keyword>
<name>A0A0N8PN89_9BACL</name>
<dbReference type="Pfam" id="PF01547">
    <property type="entry name" value="SBP_bac_1"/>
    <property type="match status" value="1"/>
</dbReference>
<evidence type="ECO:0000313" key="3">
    <source>
        <dbReference type="Proteomes" id="UP000050482"/>
    </source>
</evidence>
<reference evidence="2 3" key="1">
    <citation type="submission" date="2015-09" db="EMBL/GenBank/DDBJ databases">
        <title>Draft genome sequence of Alicyclobacillus ferrooxydans DSM 22381.</title>
        <authorList>
            <person name="Hemp J."/>
        </authorList>
    </citation>
    <scope>NUCLEOTIDE SEQUENCE [LARGE SCALE GENOMIC DNA]</scope>
    <source>
        <strain evidence="2 3">TC-34</strain>
    </source>
</reference>
<dbReference type="STRING" id="471514.AN477_21425"/>
<dbReference type="OrthoDB" id="9798191at2"/>
<dbReference type="SUPFAM" id="SSF53850">
    <property type="entry name" value="Periplasmic binding protein-like II"/>
    <property type="match status" value="1"/>
</dbReference>
<evidence type="ECO:0000256" key="1">
    <source>
        <dbReference type="SAM" id="SignalP"/>
    </source>
</evidence>
<dbReference type="InterPro" id="IPR006059">
    <property type="entry name" value="SBP"/>
</dbReference>
<gene>
    <name evidence="2" type="ORF">AN477_21425</name>
</gene>
<comment type="caution">
    <text evidence="2">The sequence shown here is derived from an EMBL/GenBank/DDBJ whole genome shotgun (WGS) entry which is preliminary data.</text>
</comment>
<keyword evidence="3" id="KW-1185">Reference proteome</keyword>
<accession>A0A0N8PN89</accession>